<accession>A0A2H9VM51</accession>
<organism evidence="1 2">
    <name type="scientific">Mucilaginibacter auburnensis</name>
    <dbReference type="NCBI Taxonomy" id="1457233"/>
    <lineage>
        <taxon>Bacteria</taxon>
        <taxon>Pseudomonadati</taxon>
        <taxon>Bacteroidota</taxon>
        <taxon>Sphingobacteriia</taxon>
        <taxon>Sphingobacteriales</taxon>
        <taxon>Sphingobacteriaceae</taxon>
        <taxon>Mucilaginibacter</taxon>
    </lineage>
</organism>
<evidence type="ECO:0000313" key="1">
    <source>
        <dbReference type="EMBL" id="PJJ79421.1"/>
    </source>
</evidence>
<gene>
    <name evidence="1" type="ORF">CLV57_2555</name>
</gene>
<sequence length="389" mass="44517">MLFAQSFTISGKIVNKGSGSLIAGASVFLSNSSFGTTSTSEGTFTLNRLRPGQYTLVVTAVGYAEYNTTVMVNTDINDLRIELEQQPIILREVTISGSSRADWNRNYEMFKKDFIGTDANAKQCVVINPKVLDFTYRKSKQTLVASSDEFLVVENKALGYRVKFLLNAFSSDKIEGTISYQGKRLFEELPGNASQKKKWQAKRDEAYYGSAMHFFRSLYQNKLQQEGFEMRRLVRMTDPARPSAGYILKKLDQFNGTIRRDSFQYWYNIYQSPKYVNQKISSMPWFSNEVLREGPEPGLYVLTFPDYLYVIYKNREETEAFKDIYRPLDMPNYEVSVLTLFNNPPYTIFDSNGIVVGESPLMEGAWSKQRLSELLPVDYVPAQPFKSAK</sequence>
<dbReference type="Pfam" id="PF13715">
    <property type="entry name" value="CarbopepD_reg_2"/>
    <property type="match status" value="1"/>
</dbReference>
<dbReference type="Gene3D" id="2.60.40.1120">
    <property type="entry name" value="Carboxypeptidase-like, regulatory domain"/>
    <property type="match status" value="1"/>
</dbReference>
<dbReference type="Proteomes" id="UP000242687">
    <property type="component" value="Unassembled WGS sequence"/>
</dbReference>
<protein>
    <submittedName>
        <fullName evidence="1">Carboxypeptidase-like protein</fullName>
    </submittedName>
</protein>
<evidence type="ECO:0000313" key="2">
    <source>
        <dbReference type="Proteomes" id="UP000242687"/>
    </source>
</evidence>
<proteinExistence type="predicted"/>
<keyword evidence="1" id="KW-0121">Carboxypeptidase</keyword>
<dbReference type="InterPro" id="IPR013784">
    <property type="entry name" value="Carb-bd-like_fold"/>
</dbReference>
<keyword evidence="1" id="KW-0645">Protease</keyword>
<comment type="caution">
    <text evidence="1">The sequence shown here is derived from an EMBL/GenBank/DDBJ whole genome shotgun (WGS) entry which is preliminary data.</text>
</comment>
<dbReference type="GO" id="GO:0030246">
    <property type="term" value="F:carbohydrate binding"/>
    <property type="evidence" value="ECO:0007669"/>
    <property type="project" value="InterPro"/>
</dbReference>
<dbReference type="EMBL" id="PGFJ01000002">
    <property type="protein sequence ID" value="PJJ79421.1"/>
    <property type="molecule type" value="Genomic_DNA"/>
</dbReference>
<keyword evidence="1" id="KW-0378">Hydrolase</keyword>
<dbReference type="GO" id="GO:0004180">
    <property type="term" value="F:carboxypeptidase activity"/>
    <property type="evidence" value="ECO:0007669"/>
    <property type="project" value="UniProtKB-KW"/>
</dbReference>
<keyword evidence="2" id="KW-1185">Reference proteome</keyword>
<name>A0A2H9VM51_9SPHI</name>
<reference evidence="1 2" key="1">
    <citation type="submission" date="2017-11" db="EMBL/GenBank/DDBJ databases">
        <title>Genomic Encyclopedia of Archaeal and Bacterial Type Strains, Phase II (KMG-II): From Individual Species to Whole Genera.</title>
        <authorList>
            <person name="Goeker M."/>
        </authorList>
    </citation>
    <scope>NUCLEOTIDE SEQUENCE [LARGE SCALE GENOMIC DNA]</scope>
    <source>
        <strain evidence="1 2">DSM 28175</strain>
    </source>
</reference>
<dbReference type="AlphaFoldDB" id="A0A2H9VM51"/>
<dbReference type="SUPFAM" id="SSF49452">
    <property type="entry name" value="Starch-binding domain-like"/>
    <property type="match status" value="1"/>
</dbReference>